<protein>
    <submittedName>
        <fullName evidence="2">Uncharacterized protein</fullName>
    </submittedName>
</protein>
<dbReference type="Proteomes" id="UP000824782">
    <property type="component" value="Unassembled WGS sequence"/>
</dbReference>
<keyword evidence="1" id="KW-0812">Transmembrane</keyword>
<sequence length="119" mass="13175">MDQPHKTPSIWVAIYKAFGRPILLSSTFRYLADLLGFAGPLCISGIVQHLGAKKETVTEQQLPSSSFISVYFLSSKELLDNNIVLAVLLFLALILQRTFLQASYYVTIETGINLRGGLL</sequence>
<evidence type="ECO:0000313" key="2">
    <source>
        <dbReference type="EMBL" id="KAG8542894.1"/>
    </source>
</evidence>
<evidence type="ECO:0000313" key="3">
    <source>
        <dbReference type="Proteomes" id="UP000824782"/>
    </source>
</evidence>
<gene>
    <name evidence="2" type="ORF">GDO81_025871</name>
</gene>
<evidence type="ECO:0000256" key="1">
    <source>
        <dbReference type="SAM" id="Phobius"/>
    </source>
</evidence>
<proteinExistence type="predicted"/>
<feature type="transmembrane region" description="Helical" evidence="1">
    <location>
        <begin position="83"/>
        <end position="100"/>
    </location>
</feature>
<keyword evidence="3" id="KW-1185">Reference proteome</keyword>
<dbReference type="EMBL" id="WNYA01004267">
    <property type="protein sequence ID" value="KAG8542894.1"/>
    <property type="molecule type" value="Genomic_DNA"/>
</dbReference>
<reference evidence="2" key="1">
    <citation type="thesis" date="2020" institute="ProQuest LLC" country="789 East Eisenhower Parkway, Ann Arbor, MI, USA">
        <title>Comparative Genomics and Chromosome Evolution.</title>
        <authorList>
            <person name="Mudd A.B."/>
        </authorList>
    </citation>
    <scope>NUCLEOTIDE SEQUENCE</scope>
    <source>
        <strain evidence="2">237g6f4</strain>
        <tissue evidence="2">Blood</tissue>
    </source>
</reference>
<keyword evidence="1" id="KW-1133">Transmembrane helix</keyword>
<comment type="caution">
    <text evidence="2">The sequence shown here is derived from an EMBL/GenBank/DDBJ whole genome shotgun (WGS) entry which is preliminary data.</text>
</comment>
<dbReference type="AlphaFoldDB" id="A0AAV6Z696"/>
<accession>A0AAV6Z696</accession>
<keyword evidence="1" id="KW-0472">Membrane</keyword>
<name>A0AAV6Z696_ENGPU</name>
<feature type="non-terminal residue" evidence="2">
    <location>
        <position position="119"/>
    </location>
</feature>
<organism evidence="2 3">
    <name type="scientific">Engystomops pustulosus</name>
    <name type="common">Tungara frog</name>
    <name type="synonym">Physalaemus pustulosus</name>
    <dbReference type="NCBI Taxonomy" id="76066"/>
    <lineage>
        <taxon>Eukaryota</taxon>
        <taxon>Metazoa</taxon>
        <taxon>Chordata</taxon>
        <taxon>Craniata</taxon>
        <taxon>Vertebrata</taxon>
        <taxon>Euteleostomi</taxon>
        <taxon>Amphibia</taxon>
        <taxon>Batrachia</taxon>
        <taxon>Anura</taxon>
        <taxon>Neobatrachia</taxon>
        <taxon>Hyloidea</taxon>
        <taxon>Leptodactylidae</taxon>
        <taxon>Leiuperinae</taxon>
        <taxon>Engystomops</taxon>
    </lineage>
</organism>